<dbReference type="EMBL" id="CM046392">
    <property type="protein sequence ID" value="KAI8554026.1"/>
    <property type="molecule type" value="Genomic_DNA"/>
</dbReference>
<gene>
    <name evidence="1" type="ORF">RHMOL_Rhmol05G0065300</name>
</gene>
<name>A0ACC0NM11_RHOML</name>
<reference evidence="1" key="1">
    <citation type="submission" date="2022-02" db="EMBL/GenBank/DDBJ databases">
        <title>Plant Genome Project.</title>
        <authorList>
            <person name="Zhang R.-G."/>
        </authorList>
    </citation>
    <scope>NUCLEOTIDE SEQUENCE</scope>
    <source>
        <strain evidence="1">AT1</strain>
    </source>
</reference>
<keyword evidence="2" id="KW-1185">Reference proteome</keyword>
<evidence type="ECO:0000313" key="1">
    <source>
        <dbReference type="EMBL" id="KAI8554026.1"/>
    </source>
</evidence>
<organism evidence="1 2">
    <name type="scientific">Rhododendron molle</name>
    <name type="common">Chinese azalea</name>
    <name type="synonym">Azalea mollis</name>
    <dbReference type="NCBI Taxonomy" id="49168"/>
    <lineage>
        <taxon>Eukaryota</taxon>
        <taxon>Viridiplantae</taxon>
        <taxon>Streptophyta</taxon>
        <taxon>Embryophyta</taxon>
        <taxon>Tracheophyta</taxon>
        <taxon>Spermatophyta</taxon>
        <taxon>Magnoliopsida</taxon>
        <taxon>eudicotyledons</taxon>
        <taxon>Gunneridae</taxon>
        <taxon>Pentapetalae</taxon>
        <taxon>asterids</taxon>
        <taxon>Ericales</taxon>
        <taxon>Ericaceae</taxon>
        <taxon>Ericoideae</taxon>
        <taxon>Rhodoreae</taxon>
        <taxon>Rhododendron</taxon>
    </lineage>
</organism>
<comment type="caution">
    <text evidence="1">The sequence shown here is derived from an EMBL/GenBank/DDBJ whole genome shotgun (WGS) entry which is preliminary data.</text>
</comment>
<sequence>MAKEQVDRAEPPPPPPPSVGNDNNKSQGFAENLGYRAFWIERGVAAFLVLRLYWFPPKVWGGILSAAVSLLILSNSLYLISLFSSLLQMAANRYDGNATEVAVIGAVTLVIATCVAIIETLTTGSLDAGVISVIIIGVAVLGAALEDERKKQIDKENTGQQEAKLDFSSKESKEEVQEKNEMNDKIDEELTGQQKAKLDASLKESKEEVRRRSSCYTSEEFQSLEAKYHVKYENLLQKYFDKCHGWEEERNQLMNELGAARASSEIYRELLHGTDDF</sequence>
<protein>
    <submittedName>
        <fullName evidence="1">Uncharacterized protein</fullName>
    </submittedName>
</protein>
<dbReference type="Proteomes" id="UP001062846">
    <property type="component" value="Chromosome 5"/>
</dbReference>
<proteinExistence type="predicted"/>
<evidence type="ECO:0000313" key="2">
    <source>
        <dbReference type="Proteomes" id="UP001062846"/>
    </source>
</evidence>
<accession>A0ACC0NM11</accession>